<organism evidence="2">
    <name type="scientific">Oryza glumipatula</name>
    <dbReference type="NCBI Taxonomy" id="40148"/>
    <lineage>
        <taxon>Eukaryota</taxon>
        <taxon>Viridiplantae</taxon>
        <taxon>Streptophyta</taxon>
        <taxon>Embryophyta</taxon>
        <taxon>Tracheophyta</taxon>
        <taxon>Spermatophyta</taxon>
        <taxon>Magnoliopsida</taxon>
        <taxon>Liliopsida</taxon>
        <taxon>Poales</taxon>
        <taxon>Poaceae</taxon>
        <taxon>BOP clade</taxon>
        <taxon>Oryzoideae</taxon>
        <taxon>Oryzeae</taxon>
        <taxon>Oryzinae</taxon>
        <taxon>Oryza</taxon>
    </lineage>
</organism>
<dbReference type="eggNOG" id="KOG1075">
    <property type="taxonomic scope" value="Eukaryota"/>
</dbReference>
<reference evidence="2" key="1">
    <citation type="submission" date="2015-04" db="UniProtKB">
        <authorList>
            <consortium name="EnsemblPlants"/>
        </authorList>
    </citation>
    <scope>IDENTIFICATION</scope>
</reference>
<reference evidence="2" key="2">
    <citation type="submission" date="2018-05" db="EMBL/GenBank/DDBJ databases">
        <title>OgluRS3 (Oryza glumaepatula Reference Sequence Version 3).</title>
        <authorList>
            <person name="Zhang J."/>
            <person name="Kudrna D."/>
            <person name="Lee S."/>
            <person name="Talag J."/>
            <person name="Welchert J."/>
            <person name="Wing R.A."/>
        </authorList>
    </citation>
    <scope>NUCLEOTIDE SEQUENCE [LARGE SCALE GENOMIC DNA]</scope>
</reference>
<evidence type="ECO:0000259" key="1">
    <source>
        <dbReference type="Pfam" id="PF13966"/>
    </source>
</evidence>
<dbReference type="PANTHER" id="PTHR47746:SF90">
    <property type="entry name" value="OS02G0155201 PROTEIN"/>
    <property type="match status" value="1"/>
</dbReference>
<sequence>MPLSSSSPRFIFSARSKLTVAQALSNHRWVRGLRGSLSNVAMVQCFQLWDELQLSNLSQEPDTIRWKASSDGNFSVSSAYDLFFMARESCPYGELIWQAGAPSKIRFFLWLVAKGRMGWPHEDCCHLCGREHEDCHHLFVSCNFTNRVWRLMRAWINIVFPLPGQNDCNITDWWIEARRCFRTGYRKIFDSVFMLTCWLIWKERNARIFDQKMCSPDQLVEDIKEEIMVWKTTAVFKDCNSTANL</sequence>
<proteinExistence type="predicted"/>
<protein>
    <recommendedName>
        <fullName evidence="1">Reverse transcriptase zinc-binding domain-containing protein</fullName>
    </recommendedName>
</protein>
<dbReference type="Gramene" id="OGLUM05G01790.1">
    <property type="protein sequence ID" value="OGLUM05G01790.1"/>
    <property type="gene ID" value="OGLUM05G01790"/>
</dbReference>
<dbReference type="HOGENOM" id="CLU_000680_15_3_1"/>
<dbReference type="Proteomes" id="UP000026961">
    <property type="component" value="Chromosome 5"/>
</dbReference>
<evidence type="ECO:0000313" key="3">
    <source>
        <dbReference type="Proteomes" id="UP000026961"/>
    </source>
</evidence>
<feature type="domain" description="Reverse transcriptase zinc-binding" evidence="1">
    <location>
        <begin position="74"/>
        <end position="149"/>
    </location>
</feature>
<dbReference type="PANTHER" id="PTHR47746">
    <property type="entry name" value="ZF-RVT DOMAIN-CONTAINING PROTEIN"/>
    <property type="match status" value="1"/>
</dbReference>
<dbReference type="STRING" id="40148.A0A0D9ZTM7"/>
<keyword evidence="3" id="KW-1185">Reference proteome</keyword>
<name>A0A0D9ZTM7_9ORYZ</name>
<dbReference type="EnsemblPlants" id="OGLUM05G01790.1">
    <property type="protein sequence ID" value="OGLUM05G01790.1"/>
    <property type="gene ID" value="OGLUM05G01790"/>
</dbReference>
<dbReference type="InterPro" id="IPR026960">
    <property type="entry name" value="RVT-Znf"/>
</dbReference>
<dbReference type="Pfam" id="PF13966">
    <property type="entry name" value="zf-RVT"/>
    <property type="match status" value="1"/>
</dbReference>
<accession>A0A0D9ZTM7</accession>
<dbReference type="AlphaFoldDB" id="A0A0D9ZTM7"/>
<evidence type="ECO:0000313" key="2">
    <source>
        <dbReference type="EnsemblPlants" id="OGLUM05G01790.1"/>
    </source>
</evidence>